<sequence length="179" mass="19125">MARSRKPIPEAEQELWARYLRGVQPLQGMPVPPEIEAAAPSEPKPAAPSQRTARPIPKTPRAAPIAIGTAPSGLDRATWTRFRTGRIAPDRTLDLHGMTAANAHLAVTALIAGAAGQGLRCVEIVTGHGRRSGGEGGVLRREVPLWLNAPGLRAMILAICHPHVANEGALLVLLRRQRP</sequence>
<dbReference type="Pfam" id="PF01713">
    <property type="entry name" value="Smr"/>
    <property type="match status" value="1"/>
</dbReference>
<evidence type="ECO:0000313" key="4">
    <source>
        <dbReference type="Proteomes" id="UP001521209"/>
    </source>
</evidence>
<evidence type="ECO:0000256" key="1">
    <source>
        <dbReference type="SAM" id="MobiDB-lite"/>
    </source>
</evidence>
<dbReference type="PROSITE" id="PS50828">
    <property type="entry name" value="SMR"/>
    <property type="match status" value="1"/>
</dbReference>
<dbReference type="InterPro" id="IPR036063">
    <property type="entry name" value="Smr_dom_sf"/>
</dbReference>
<name>A0ABS9DTS1_9PROT</name>
<keyword evidence="4" id="KW-1185">Reference proteome</keyword>
<organism evidence="3 4">
    <name type="scientific">Acidiphilium iwatense</name>
    <dbReference type="NCBI Taxonomy" id="768198"/>
    <lineage>
        <taxon>Bacteria</taxon>
        <taxon>Pseudomonadati</taxon>
        <taxon>Pseudomonadota</taxon>
        <taxon>Alphaproteobacteria</taxon>
        <taxon>Acetobacterales</taxon>
        <taxon>Acidocellaceae</taxon>
        <taxon>Acidiphilium</taxon>
    </lineage>
</organism>
<evidence type="ECO:0000313" key="3">
    <source>
        <dbReference type="EMBL" id="MCF3946129.1"/>
    </source>
</evidence>
<protein>
    <submittedName>
        <fullName evidence="3">Smr/MutS family protein</fullName>
    </submittedName>
</protein>
<comment type="caution">
    <text evidence="3">The sequence shown here is derived from an EMBL/GenBank/DDBJ whole genome shotgun (WGS) entry which is preliminary data.</text>
</comment>
<dbReference type="SUPFAM" id="SSF160443">
    <property type="entry name" value="SMR domain-like"/>
    <property type="match status" value="1"/>
</dbReference>
<reference evidence="3 4" key="1">
    <citation type="submission" date="2022-01" db="EMBL/GenBank/DDBJ databases">
        <authorList>
            <person name="Won M."/>
            <person name="Kim S.-J."/>
            <person name="Kwon S.-W."/>
        </authorList>
    </citation>
    <scope>NUCLEOTIDE SEQUENCE [LARGE SCALE GENOMIC DNA]</scope>
    <source>
        <strain evidence="3 4">KCTC 23505</strain>
    </source>
</reference>
<feature type="domain" description="Smr" evidence="2">
    <location>
        <begin position="93"/>
        <end position="175"/>
    </location>
</feature>
<gene>
    <name evidence="3" type="ORF">L2A60_05455</name>
</gene>
<evidence type="ECO:0000259" key="2">
    <source>
        <dbReference type="PROSITE" id="PS50828"/>
    </source>
</evidence>
<proteinExistence type="predicted"/>
<dbReference type="PANTHER" id="PTHR35562">
    <property type="entry name" value="DNA ENDONUCLEASE SMRA-RELATED"/>
    <property type="match status" value="1"/>
</dbReference>
<feature type="region of interest" description="Disordered" evidence="1">
    <location>
        <begin position="27"/>
        <end position="71"/>
    </location>
</feature>
<dbReference type="RefSeq" id="WP_235703362.1">
    <property type="nucleotide sequence ID" value="NZ_JAKGBZ010000007.1"/>
</dbReference>
<dbReference type="EMBL" id="JAKGBZ010000007">
    <property type="protein sequence ID" value="MCF3946129.1"/>
    <property type="molecule type" value="Genomic_DNA"/>
</dbReference>
<dbReference type="Gene3D" id="3.30.1370.110">
    <property type="match status" value="1"/>
</dbReference>
<dbReference type="PANTHER" id="PTHR35562:SF2">
    <property type="entry name" value="DNA ENDONUCLEASE SMRA-RELATED"/>
    <property type="match status" value="1"/>
</dbReference>
<dbReference type="Proteomes" id="UP001521209">
    <property type="component" value="Unassembled WGS sequence"/>
</dbReference>
<dbReference type="InterPro" id="IPR002625">
    <property type="entry name" value="Smr_dom"/>
</dbReference>
<accession>A0ABS9DTS1</accession>